<dbReference type="Gene3D" id="1.25.40.10">
    <property type="entry name" value="Tetratricopeptide repeat domain"/>
    <property type="match status" value="1"/>
</dbReference>
<dbReference type="SUPFAM" id="SSF48452">
    <property type="entry name" value="TPR-like"/>
    <property type="match status" value="1"/>
</dbReference>
<reference evidence="2 3" key="1">
    <citation type="submission" date="2023-12" db="EMBL/GenBank/DDBJ databases">
        <title>Amycolatopsis sp. V23-08.</title>
        <authorList>
            <person name="Somphong A."/>
        </authorList>
    </citation>
    <scope>NUCLEOTIDE SEQUENCE [LARGE SCALE GENOMIC DNA]</scope>
    <source>
        <strain evidence="2 3">V23-08</strain>
    </source>
</reference>
<evidence type="ECO:0000313" key="2">
    <source>
        <dbReference type="EMBL" id="MEA5359144.1"/>
    </source>
</evidence>
<evidence type="ECO:0000313" key="3">
    <source>
        <dbReference type="Proteomes" id="UP001304298"/>
    </source>
</evidence>
<feature type="domain" description="CHAT" evidence="1">
    <location>
        <begin position="613"/>
        <end position="838"/>
    </location>
</feature>
<dbReference type="InterPro" id="IPR011990">
    <property type="entry name" value="TPR-like_helical_dom_sf"/>
</dbReference>
<accession>A0ABU5QZV9</accession>
<dbReference type="EMBL" id="JAYFSI010000001">
    <property type="protein sequence ID" value="MEA5359144.1"/>
    <property type="molecule type" value="Genomic_DNA"/>
</dbReference>
<comment type="caution">
    <text evidence="2">The sequence shown here is derived from an EMBL/GenBank/DDBJ whole genome shotgun (WGS) entry which is preliminary data.</text>
</comment>
<keyword evidence="3" id="KW-1185">Reference proteome</keyword>
<dbReference type="SMART" id="SM00028">
    <property type="entry name" value="TPR"/>
    <property type="match status" value="4"/>
</dbReference>
<dbReference type="InterPro" id="IPR019734">
    <property type="entry name" value="TPR_rpt"/>
</dbReference>
<organism evidence="2 3">
    <name type="scientific">Amycolatopsis heterodermiae</name>
    <dbReference type="NCBI Taxonomy" id="3110235"/>
    <lineage>
        <taxon>Bacteria</taxon>
        <taxon>Bacillati</taxon>
        <taxon>Actinomycetota</taxon>
        <taxon>Actinomycetes</taxon>
        <taxon>Pseudonocardiales</taxon>
        <taxon>Pseudonocardiaceae</taxon>
        <taxon>Amycolatopsis</taxon>
    </lineage>
</organism>
<name>A0ABU5QZV9_9PSEU</name>
<protein>
    <submittedName>
        <fullName evidence="2">CHAT domain-containing tetratricopeptide repeat protein</fullName>
    </submittedName>
</protein>
<dbReference type="RefSeq" id="WP_323324371.1">
    <property type="nucleotide sequence ID" value="NZ_JAYFSI010000001.1"/>
</dbReference>
<gene>
    <name evidence="2" type="ORF">VA596_06310</name>
</gene>
<dbReference type="Pfam" id="PF12770">
    <property type="entry name" value="CHAT"/>
    <property type="match status" value="1"/>
</dbReference>
<sequence>MRAEVASPRVEDRVRDLHKRAVAATNDGQPVVGGRLIRAAARLLGLPAKTPPPDWPGWTDLATRVLGTYAAVETALGNSTRGLALLDEADVLVSDAGRGILRQQRGLVFILIGRMDEALDCFDEAIPQLRQAGEFVVLARTLLNRAMLHQYAGRVRLALADLDQCEQIGAGQASQEGLARIFAKAAHGRGQARVLTGDIPGALRDFDAASGFYAEQSVGMLPVLAVDKARALLAAGLPNEAAAELDAALEQFPQLRMNQEHAEAELTRALAALASGETSTARGWAVRAERRFRRRGNETWAAVAQLTVLRADFAAGRRIARVAADATALADRLTALGLRNDAEIAALLGARARIALGDLDGARAGIASRDRRTAPLENRLFRRLALAELGAASGHRRVTFANARAGLTQLQRHRSRFGSVDLKTGTTSLGKELADAGLAAALAQRSPGVVFRWLDRSRAQAFRFRPVRPPAHPETLDAVAELRYLSMQIRAGELSGKPDSQAVKRCAALEREIRARGWQAEGTDEDHPEAKLGEVGDELAATGSAMVCFLADHGSLCAQVIADHRVALIELGPASAVAEPVARLHSDLDALCGRQLPPQLDQVIRRSVRTQVTALDAILLKPLAARLGDLDVVVVPTGALSAIPWGLLPTLRGRPVTVTPSSSAWLDAGRRPRRACGAPLLVAGSDLTHADAEVSRLASLYPEAEVLTGPDATVAATLKAFDGCRLAHFAAHGHHEQENVLFSRLNLADGPLMAYDVQQLSTAPEQVVLSSCDVGQTVVRAGDEVLGFTAALLYGGSRTVVSSVARVDDRTAGGVMLAYHRALSSGTPPARALADAAQAEPLMPFVCFGRS</sequence>
<dbReference type="Proteomes" id="UP001304298">
    <property type="component" value="Unassembled WGS sequence"/>
</dbReference>
<proteinExistence type="predicted"/>
<dbReference type="InterPro" id="IPR024983">
    <property type="entry name" value="CHAT_dom"/>
</dbReference>
<evidence type="ECO:0000259" key="1">
    <source>
        <dbReference type="Pfam" id="PF12770"/>
    </source>
</evidence>